<dbReference type="InterPro" id="IPR004518">
    <property type="entry name" value="MazG-like_dom"/>
</dbReference>
<dbReference type="PANTHER" id="PTHR30522:SF0">
    <property type="entry name" value="NUCLEOSIDE TRIPHOSPHATE PYROPHOSPHOHYDROLASE"/>
    <property type="match status" value="1"/>
</dbReference>
<evidence type="ECO:0000256" key="1">
    <source>
        <dbReference type="SAM" id="MobiDB-lite"/>
    </source>
</evidence>
<dbReference type="CDD" id="cd11528">
    <property type="entry name" value="NTP-PPase_MazG_Nterm"/>
    <property type="match status" value="1"/>
</dbReference>
<evidence type="ECO:0000259" key="2">
    <source>
        <dbReference type="Pfam" id="PF03819"/>
    </source>
</evidence>
<dbReference type="AlphaFoldDB" id="A0A849A5P2"/>
<feature type="region of interest" description="Disordered" evidence="1">
    <location>
        <begin position="105"/>
        <end position="140"/>
    </location>
</feature>
<dbReference type="GO" id="GO:0046081">
    <property type="term" value="P:dUTP catabolic process"/>
    <property type="evidence" value="ECO:0007669"/>
    <property type="project" value="TreeGrafter"/>
</dbReference>
<keyword evidence="4" id="KW-1185">Reference proteome</keyword>
<feature type="compositionally biased region" description="Basic and acidic residues" evidence="1">
    <location>
        <begin position="126"/>
        <end position="138"/>
    </location>
</feature>
<protein>
    <submittedName>
        <fullName evidence="3">MazG family protein</fullName>
    </submittedName>
</protein>
<dbReference type="Gene3D" id="1.10.287.1080">
    <property type="entry name" value="MazG-like"/>
    <property type="match status" value="1"/>
</dbReference>
<organism evidence="3 4">
    <name type="scientific">Nakamurella aerolata</name>
    <dbReference type="NCBI Taxonomy" id="1656892"/>
    <lineage>
        <taxon>Bacteria</taxon>
        <taxon>Bacillati</taxon>
        <taxon>Actinomycetota</taxon>
        <taxon>Actinomycetes</taxon>
        <taxon>Nakamurellales</taxon>
        <taxon>Nakamurellaceae</taxon>
        <taxon>Nakamurella</taxon>
    </lineage>
</organism>
<name>A0A849A5P2_9ACTN</name>
<dbReference type="GO" id="GO:0046061">
    <property type="term" value="P:dATP catabolic process"/>
    <property type="evidence" value="ECO:0007669"/>
    <property type="project" value="TreeGrafter"/>
</dbReference>
<dbReference type="PANTHER" id="PTHR30522">
    <property type="entry name" value="NUCLEOSIDE TRIPHOSPHATE PYROPHOSPHOHYDROLASE"/>
    <property type="match status" value="1"/>
</dbReference>
<feature type="domain" description="NTP pyrophosphohydrolase MazG-like" evidence="2">
    <location>
        <begin position="16"/>
        <end position="93"/>
    </location>
</feature>
<sequence length="235" mass="24633">MDTLRSPGGCPWDAEQTHRSLLRYLLEECYELVQAIEDDDQAAMREELGDVLLQVLFHARIAAETPAAAGGFTIDDVAGDLVDKLVRRHPHVFAAGAGAAGAAAAAGQPADSAPDAGPSTAQDQQTRWDELKKAERTSKNGKAHVLDGVALAQPAVALAGKLGSRAAKFDDHTPLPDGDSAAEQIFRIAYAAGAVGIDPETALRQVAREHAERMRAGTIDVPPAGQRQGSTGVSD</sequence>
<proteinExistence type="predicted"/>
<dbReference type="EMBL" id="JABEND010000004">
    <property type="protein sequence ID" value="NNG35845.1"/>
    <property type="molecule type" value="Genomic_DNA"/>
</dbReference>
<dbReference type="Pfam" id="PF03819">
    <property type="entry name" value="MazG"/>
    <property type="match status" value="1"/>
</dbReference>
<comment type="caution">
    <text evidence="3">The sequence shown here is derived from an EMBL/GenBank/DDBJ whole genome shotgun (WGS) entry which is preliminary data.</text>
</comment>
<dbReference type="InterPro" id="IPR048015">
    <property type="entry name" value="NTP-PPase_MazG-like_N"/>
</dbReference>
<dbReference type="GO" id="GO:0046052">
    <property type="term" value="P:UTP catabolic process"/>
    <property type="evidence" value="ECO:0007669"/>
    <property type="project" value="TreeGrafter"/>
</dbReference>
<dbReference type="GO" id="GO:0046047">
    <property type="term" value="P:TTP catabolic process"/>
    <property type="evidence" value="ECO:0007669"/>
    <property type="project" value="TreeGrafter"/>
</dbReference>
<feature type="region of interest" description="Disordered" evidence="1">
    <location>
        <begin position="214"/>
        <end position="235"/>
    </location>
</feature>
<accession>A0A849A5P2</accession>
<dbReference type="GO" id="GO:0006203">
    <property type="term" value="P:dGTP catabolic process"/>
    <property type="evidence" value="ECO:0007669"/>
    <property type="project" value="TreeGrafter"/>
</dbReference>
<evidence type="ECO:0000313" key="3">
    <source>
        <dbReference type="EMBL" id="NNG35845.1"/>
    </source>
</evidence>
<reference evidence="3 4" key="1">
    <citation type="submission" date="2020-05" db="EMBL/GenBank/DDBJ databases">
        <title>Nakamurella sp. DB0629 isolated from air conditioner.</title>
        <authorList>
            <person name="Kim D.H."/>
            <person name="Kim D.-U."/>
        </authorList>
    </citation>
    <scope>NUCLEOTIDE SEQUENCE [LARGE SCALE GENOMIC DNA]</scope>
    <source>
        <strain evidence="3 4">DB0629</strain>
    </source>
</reference>
<dbReference type="GO" id="GO:0046076">
    <property type="term" value="P:dTTP catabolic process"/>
    <property type="evidence" value="ECO:0007669"/>
    <property type="project" value="TreeGrafter"/>
</dbReference>
<gene>
    <name evidence="3" type="ORF">HKD39_09010</name>
</gene>
<evidence type="ECO:0000313" key="4">
    <source>
        <dbReference type="Proteomes" id="UP000562984"/>
    </source>
</evidence>
<dbReference type="Proteomes" id="UP000562984">
    <property type="component" value="Unassembled WGS sequence"/>
</dbReference>
<dbReference type="InterPro" id="IPR011551">
    <property type="entry name" value="NTP_PyrPHydrolase_MazG"/>
</dbReference>
<dbReference type="SUPFAM" id="SSF101386">
    <property type="entry name" value="all-alpha NTP pyrophosphatases"/>
    <property type="match status" value="1"/>
</dbReference>
<feature type="compositionally biased region" description="Low complexity" evidence="1">
    <location>
        <begin position="105"/>
        <end position="121"/>
    </location>
</feature>
<dbReference type="GO" id="GO:0047429">
    <property type="term" value="F:nucleoside triphosphate diphosphatase activity"/>
    <property type="evidence" value="ECO:0007669"/>
    <property type="project" value="TreeGrafter"/>
</dbReference>